<evidence type="ECO:0008006" key="8">
    <source>
        <dbReference type="Google" id="ProtNLM"/>
    </source>
</evidence>
<accession>A0A7N2KKA9</accession>
<evidence type="ECO:0000256" key="2">
    <source>
        <dbReference type="ARBA" id="ARBA00022645"/>
    </source>
</evidence>
<reference evidence="6" key="2">
    <citation type="submission" date="2021-01" db="UniProtKB">
        <authorList>
            <consortium name="EnsemblPlants"/>
        </authorList>
    </citation>
    <scope>IDENTIFICATION</scope>
</reference>
<dbReference type="InterPro" id="IPR001563">
    <property type="entry name" value="Peptidase_S10"/>
</dbReference>
<dbReference type="InParanoid" id="A0A7N2KKA9"/>
<reference evidence="6 7" key="1">
    <citation type="journal article" date="2016" name="G3 (Bethesda)">
        <title>First Draft Assembly and Annotation of the Genome of a California Endemic Oak Quercus lobata Nee (Fagaceae).</title>
        <authorList>
            <person name="Sork V.L."/>
            <person name="Fitz-Gibbon S.T."/>
            <person name="Puiu D."/>
            <person name="Crepeau M."/>
            <person name="Gugger P.F."/>
            <person name="Sherman R."/>
            <person name="Stevens K."/>
            <person name="Langley C.H."/>
            <person name="Pellegrini M."/>
            <person name="Salzberg S.L."/>
        </authorList>
    </citation>
    <scope>NUCLEOTIDE SEQUENCE [LARGE SCALE GENOMIC DNA]</scope>
    <source>
        <strain evidence="6 7">cv. SW786</strain>
    </source>
</reference>
<organism evidence="6 7">
    <name type="scientific">Quercus lobata</name>
    <name type="common">Valley oak</name>
    <dbReference type="NCBI Taxonomy" id="97700"/>
    <lineage>
        <taxon>Eukaryota</taxon>
        <taxon>Viridiplantae</taxon>
        <taxon>Streptophyta</taxon>
        <taxon>Embryophyta</taxon>
        <taxon>Tracheophyta</taxon>
        <taxon>Spermatophyta</taxon>
        <taxon>Magnoliopsida</taxon>
        <taxon>eudicotyledons</taxon>
        <taxon>Gunneridae</taxon>
        <taxon>Pentapetalae</taxon>
        <taxon>rosids</taxon>
        <taxon>fabids</taxon>
        <taxon>Fagales</taxon>
        <taxon>Fagaceae</taxon>
        <taxon>Quercus</taxon>
    </lineage>
</organism>
<dbReference type="PROSITE" id="PS00560">
    <property type="entry name" value="CARBOXYPEPT_SER_HIS"/>
    <property type="match status" value="1"/>
</dbReference>
<keyword evidence="4" id="KW-0378">Hydrolase</keyword>
<dbReference type="AlphaFoldDB" id="A0A7N2KKA9"/>
<keyword evidence="5" id="KW-0325">Glycoprotein</keyword>
<proteinExistence type="inferred from homology"/>
<evidence type="ECO:0000256" key="1">
    <source>
        <dbReference type="ARBA" id="ARBA00009431"/>
    </source>
</evidence>
<keyword evidence="7" id="KW-1185">Reference proteome</keyword>
<dbReference type="EMBL" id="LRBV02000001">
    <property type="status" value="NOT_ANNOTATED_CDS"/>
    <property type="molecule type" value="Genomic_DNA"/>
</dbReference>
<dbReference type="FunCoup" id="A0A7N2KKA9">
    <property type="interactions" value="46"/>
</dbReference>
<dbReference type="Gene3D" id="3.40.50.1820">
    <property type="entry name" value="alpha/beta hydrolase"/>
    <property type="match status" value="2"/>
</dbReference>
<dbReference type="PANTHER" id="PTHR11802:SF458">
    <property type="entry name" value="SERINE CARBOXYPEPTIDASE-LIKE 50"/>
    <property type="match status" value="1"/>
</dbReference>
<dbReference type="Gramene" id="QL01p001612:mrna">
    <property type="protein sequence ID" value="QL01p001612:mrna"/>
    <property type="gene ID" value="QL01p001612"/>
</dbReference>
<comment type="similarity">
    <text evidence="1">Belongs to the peptidase S10 family.</text>
</comment>
<evidence type="ECO:0000313" key="7">
    <source>
        <dbReference type="Proteomes" id="UP000594261"/>
    </source>
</evidence>
<dbReference type="OMA" id="HATHAYY"/>
<evidence type="ECO:0000256" key="5">
    <source>
        <dbReference type="ARBA" id="ARBA00023180"/>
    </source>
</evidence>
<protein>
    <recommendedName>
        <fullName evidence="8">Carboxypeptidase</fullName>
    </recommendedName>
</protein>
<keyword evidence="3" id="KW-0645">Protease</keyword>
<dbReference type="Pfam" id="PF00450">
    <property type="entry name" value="Peptidase_S10"/>
    <property type="match status" value="2"/>
</dbReference>
<name>A0A7N2KKA9_QUELO</name>
<keyword evidence="2" id="KW-0121">Carboxypeptidase</keyword>
<evidence type="ECO:0000256" key="3">
    <source>
        <dbReference type="ARBA" id="ARBA00022670"/>
    </source>
</evidence>
<dbReference type="EnsemblPlants" id="QL01p001612:mrna">
    <property type="protein sequence ID" value="QL01p001612:mrna"/>
    <property type="gene ID" value="QL01p001612"/>
</dbReference>
<evidence type="ECO:0000256" key="4">
    <source>
        <dbReference type="ARBA" id="ARBA00022801"/>
    </source>
</evidence>
<dbReference type="InterPro" id="IPR033124">
    <property type="entry name" value="Ser_caboxypep_his_AS"/>
</dbReference>
<dbReference type="PRINTS" id="PR00724">
    <property type="entry name" value="CRBOXYPTASEC"/>
</dbReference>
<dbReference type="InterPro" id="IPR029058">
    <property type="entry name" value="AB_hydrolase_fold"/>
</dbReference>
<dbReference type="GO" id="GO:0006508">
    <property type="term" value="P:proteolysis"/>
    <property type="evidence" value="ECO:0007669"/>
    <property type="project" value="UniProtKB-KW"/>
</dbReference>
<dbReference type="PANTHER" id="PTHR11802">
    <property type="entry name" value="SERINE PROTEASE FAMILY S10 SERINE CARBOXYPEPTIDASE"/>
    <property type="match status" value="1"/>
</dbReference>
<dbReference type="GO" id="GO:0004185">
    <property type="term" value="F:serine-type carboxypeptidase activity"/>
    <property type="evidence" value="ECO:0007669"/>
    <property type="project" value="InterPro"/>
</dbReference>
<dbReference type="FunFam" id="3.40.50.1820:FF:000163">
    <property type="entry name" value="Carboxypeptidase"/>
    <property type="match status" value="1"/>
</dbReference>
<sequence length="659" mass="74026">MEAHCLIILMKSRSCKLFFKLLLLISFLLVLISFFHHIPTLLSPTPTPLFPTEALPTKTGYLSVNPTTSSAIFYAFYEAQNPISPFSKTPLIIWLQGGPGCSSMVGNFFELGPWRVTSRKTFSSETIALEPNPGSWNRKFGLLFLDNPIGAGFSIAMTPKEIPRDQLSVAKHLFAAITSFIELDPLLFKSRPLYFAGESYAGKYIPAIGYYILKANANLPVSQQVNLGGVAIGNGLTDPITQVATHATHAYYSGLINERQKSMLEKAQWEAIKLTKMRKWRLATDARSEVLRMLQGMTGLATLHDFSKKAPYKTEMVFAFLRKKEVRKALGLNTSKIYDLCSNDVATALHDDFMKSVKFMVEILVKKSKVLLYQGHFDLRDSVLSTEAWVKTIKWEGLNQFLMANRKVWRVNGELAGYVQKWGNLSHVVVLGAGHLVPTDEAVSSQAMMEDWILERTLFSREEKEIGHYISVNLLINFFLLYSSCNDQVNDNIASSKPLALEQNPGESYAGKNVSATRYYILKKNQSLPASKRLNLARFAIGNELTDPVIQVATQAMNEYYSGLIYERQKSELEKAQSQWDAVKLTKMGNWRAAANAKIRVLDMLQSMTGLATSNDISKKVPYSTELLSKFLQKKEVRRALRVKESMIHKLCSDGCIAQ</sequence>
<dbReference type="Proteomes" id="UP000594261">
    <property type="component" value="Chromosome 1"/>
</dbReference>
<dbReference type="SUPFAM" id="SSF53474">
    <property type="entry name" value="alpha/beta-Hydrolases"/>
    <property type="match status" value="2"/>
</dbReference>
<evidence type="ECO:0000313" key="6">
    <source>
        <dbReference type="EnsemblPlants" id="QL01p001612:mrna"/>
    </source>
</evidence>